<dbReference type="GO" id="GO:0008671">
    <property type="term" value="F:2-dehydro-3-deoxygalactonokinase activity"/>
    <property type="evidence" value="ECO:0007669"/>
    <property type="project" value="InterPro"/>
</dbReference>
<dbReference type="InterPro" id="IPR043129">
    <property type="entry name" value="ATPase_NBD"/>
</dbReference>
<evidence type="ECO:0000313" key="2">
    <source>
        <dbReference type="Proteomes" id="UP000032611"/>
    </source>
</evidence>
<dbReference type="InterPro" id="IPR042258">
    <property type="entry name" value="DGOK_N"/>
</dbReference>
<evidence type="ECO:0000313" key="1">
    <source>
        <dbReference type="EMBL" id="AJY44540.1"/>
    </source>
</evidence>
<dbReference type="HOGENOM" id="CLU_058005_2_0_5"/>
<dbReference type="KEGG" id="mey:TM49_00715"/>
<reference evidence="1 2" key="1">
    <citation type="journal article" date="2015" name="Genome Announc.">
        <title>Complete genome sequence of Martelella endophytica YC6887, which has antifungal activity associated with a halophyte.</title>
        <authorList>
            <person name="Khan A."/>
            <person name="Khan H."/>
            <person name="Chung E.J."/>
            <person name="Hossain M.T."/>
            <person name="Chung Y.R."/>
        </authorList>
    </citation>
    <scope>NUCLEOTIDE SEQUENCE [LARGE SCALE GENOMIC DNA]</scope>
    <source>
        <strain evidence="1">YC6887</strain>
    </source>
</reference>
<dbReference type="InterPro" id="IPR007729">
    <property type="entry name" value="DGOK"/>
</dbReference>
<organism evidence="1 2">
    <name type="scientific">Martelella endophytica</name>
    <dbReference type="NCBI Taxonomy" id="1486262"/>
    <lineage>
        <taxon>Bacteria</taxon>
        <taxon>Pseudomonadati</taxon>
        <taxon>Pseudomonadota</taxon>
        <taxon>Alphaproteobacteria</taxon>
        <taxon>Hyphomicrobiales</taxon>
        <taxon>Aurantimonadaceae</taxon>
        <taxon>Martelella</taxon>
    </lineage>
</organism>
<dbReference type="RefSeq" id="WP_144409412.1">
    <property type="nucleotide sequence ID" value="NZ_CP010803.1"/>
</dbReference>
<accession>A0A0D5LKR2</accession>
<dbReference type="Gene3D" id="3.30.420.300">
    <property type="entry name" value="2-keto-3-deoxy-galactonokinase, substrate binding domain"/>
    <property type="match status" value="1"/>
</dbReference>
<dbReference type="InterPro" id="IPR042257">
    <property type="entry name" value="DGOK_C"/>
</dbReference>
<dbReference type="EMBL" id="CP010803">
    <property type="protein sequence ID" value="AJY44540.1"/>
    <property type="molecule type" value="Genomic_DNA"/>
</dbReference>
<sequence length="322" mass="34130">MTALIALDWGTSSLRGFLMDEDGKVLETRASRHGIQNLPAEGTEGFEQAFVSLCGNWVEEHNIRAGVACGMVGSAQGWREAPYVPCPADTHSLASKAVSIKAPLGVEILIAPGLSYDPENGCPDVMRGEEIQIAGALGEDVSDGAERLIVLPGTHSKWVEVRGGTIEAFHSYMTGELFSALRRATILGRLMPEDRKPAADVAAAAFAKGIELALESGPGDLAHQIFSARTMGLFGRMEHAALADYLSGIVIGHELVSARNRFGGRMRADMKLPVIGDGDLCARYVEGFRIACECEPVLLGNTAPAGLYRFAAALGFLSSASA</sequence>
<dbReference type="SUPFAM" id="SSF53067">
    <property type="entry name" value="Actin-like ATPase domain"/>
    <property type="match status" value="1"/>
</dbReference>
<evidence type="ECO:0008006" key="3">
    <source>
        <dbReference type="Google" id="ProtNLM"/>
    </source>
</evidence>
<name>A0A0D5LKR2_MAREN</name>
<keyword evidence="2" id="KW-1185">Reference proteome</keyword>
<dbReference type="PATRIC" id="fig|1486262.3.peg.149"/>
<dbReference type="OrthoDB" id="256574at2"/>
<dbReference type="GO" id="GO:0034194">
    <property type="term" value="P:D-galactonate catabolic process"/>
    <property type="evidence" value="ECO:0007669"/>
    <property type="project" value="InterPro"/>
</dbReference>
<dbReference type="Pfam" id="PF05035">
    <property type="entry name" value="DGOK"/>
    <property type="match status" value="1"/>
</dbReference>
<dbReference type="STRING" id="1486262.TM49_00715"/>
<gene>
    <name evidence="1" type="ORF">TM49_00715</name>
</gene>
<dbReference type="Proteomes" id="UP000032611">
    <property type="component" value="Chromosome"/>
</dbReference>
<dbReference type="AlphaFoldDB" id="A0A0D5LKR2"/>
<protein>
    <recommendedName>
        <fullName evidence="3">2-dehydro-3-deoxygalactonokinase</fullName>
    </recommendedName>
</protein>
<dbReference type="CDD" id="cd24012">
    <property type="entry name" value="ASKHA_NBD_KDGal-kinase"/>
    <property type="match status" value="1"/>
</dbReference>
<proteinExistence type="predicted"/>
<dbReference type="Gene3D" id="3.30.420.310">
    <property type="entry name" value="2-keto-3-deoxy-galactonokinase, C-terminal domain"/>
    <property type="match status" value="1"/>
</dbReference>